<organism evidence="2 4">
    <name type="scientific">Commensalibacter communis</name>
    <dbReference type="NCBI Taxonomy" id="2972786"/>
    <lineage>
        <taxon>Bacteria</taxon>
        <taxon>Pseudomonadati</taxon>
        <taxon>Pseudomonadota</taxon>
        <taxon>Alphaproteobacteria</taxon>
        <taxon>Acetobacterales</taxon>
        <taxon>Acetobacteraceae</taxon>
    </lineage>
</organism>
<reference evidence="2" key="1">
    <citation type="submission" date="2022-10" db="EMBL/GenBank/DDBJ databases">
        <authorList>
            <person name="Botero Cardona J."/>
        </authorList>
    </citation>
    <scope>NUCLEOTIDE SEQUENCE</scope>
    <source>
        <strain evidence="2">LMG 31819</strain>
        <strain evidence="3">R-53529</strain>
    </source>
</reference>
<proteinExistence type="predicted"/>
<evidence type="ECO:0000313" key="3">
    <source>
        <dbReference type="EMBL" id="CAI3943916.1"/>
    </source>
</evidence>
<dbReference type="InterPro" id="IPR057087">
    <property type="entry name" value="Gp12-like"/>
</dbReference>
<evidence type="ECO:0000313" key="4">
    <source>
        <dbReference type="Proteomes" id="UP001154255"/>
    </source>
</evidence>
<feature type="domain" description="Phage neck terminator protein gp12-like" evidence="1">
    <location>
        <begin position="33"/>
        <end position="151"/>
    </location>
</feature>
<dbReference type="RefSeq" id="WP_271789716.1">
    <property type="nucleotide sequence ID" value="NZ_CAMXCM010000002.1"/>
</dbReference>
<dbReference type="EMBL" id="CAMXCM010000002">
    <property type="protein sequence ID" value="CAI3939594.1"/>
    <property type="molecule type" value="Genomic_DNA"/>
</dbReference>
<dbReference type="EMBL" id="CAMXCS010000002">
    <property type="protein sequence ID" value="CAI3943916.1"/>
    <property type="molecule type" value="Genomic_DNA"/>
</dbReference>
<comment type="caution">
    <text evidence="2">The sequence shown here is derived from an EMBL/GenBank/DDBJ whole genome shotgun (WGS) entry which is preliminary data.</text>
</comment>
<name>A0A9W4TP42_9PROT</name>
<evidence type="ECO:0000313" key="5">
    <source>
        <dbReference type="Proteomes" id="UP001154259"/>
    </source>
</evidence>
<evidence type="ECO:0000313" key="2">
    <source>
        <dbReference type="EMBL" id="CAI3939594.1"/>
    </source>
</evidence>
<dbReference type="Proteomes" id="UP001154255">
    <property type="component" value="Unassembled WGS sequence"/>
</dbReference>
<dbReference type="AlphaFoldDB" id="A0A9W4TP42"/>
<dbReference type="Proteomes" id="UP001154259">
    <property type="component" value="Unassembled WGS sequence"/>
</dbReference>
<gene>
    <name evidence="3" type="ORF">R53529_LOCUS1284</name>
    <name evidence="2" type="ORF">R53530_LOCUS1150</name>
</gene>
<evidence type="ECO:0000259" key="1">
    <source>
        <dbReference type="Pfam" id="PF23961"/>
    </source>
</evidence>
<dbReference type="Pfam" id="PF23961">
    <property type="entry name" value="Phage_tail_terminator_9"/>
    <property type="match status" value="1"/>
</dbReference>
<keyword evidence="5" id="KW-1185">Reference proteome</keyword>
<dbReference type="NCBIfam" id="NF047498">
    <property type="entry name" value="LIC_12616_fam"/>
    <property type="match status" value="1"/>
</dbReference>
<accession>A0A9W4TP42</accession>
<sequence>MTDEKNDKKPAKVTARAPKDKEFPKLKTLSYKEMYNLVGKFLQKAIPIKGAKLKIVKGLVNRVSPPKPPYVVLQVIDENQLSSTETRYTDKYKILWARSEVTINMTFVGNGNIAALQMAKAFTVRFNDAWATEQFEQYSDILFPLYCDDVKIEKFSINAEDQYDDSCSVVSYFEHHPEFGVCTDSAKEIVMDIMNADSDTEN</sequence>
<protein>
    <recommendedName>
        <fullName evidence="1">Phage neck terminator protein gp12-like domain-containing protein</fullName>
    </recommendedName>
</protein>